<reference evidence="3" key="1">
    <citation type="submission" date="2009-07" db="EMBL/GenBank/DDBJ databases">
        <authorList>
            <person name="Weinstock G."/>
            <person name="Sodergren E."/>
            <person name="Clifton S."/>
            <person name="Fulton L."/>
            <person name="Fulton B."/>
            <person name="Courtney L."/>
            <person name="Fronick C."/>
            <person name="Harrison M."/>
            <person name="Strong C."/>
            <person name="Farmer C."/>
            <person name="Delahaunty K."/>
            <person name="Markovic C."/>
            <person name="Hall O."/>
            <person name="Minx P."/>
            <person name="Tomlinson C."/>
            <person name="Mitreva M."/>
            <person name="Nelson J."/>
            <person name="Hou S."/>
            <person name="Wollam A."/>
            <person name="Pepin K.H."/>
            <person name="Johnson M."/>
            <person name="Bhonagiri V."/>
            <person name="Nash W.E."/>
            <person name="Warren W."/>
            <person name="Chinwalla A."/>
            <person name="Mardis E.R."/>
            <person name="Wilson R.K."/>
        </authorList>
    </citation>
    <scope>NUCLEOTIDE SEQUENCE [LARGE SCALE GENOMIC DNA]</scope>
    <source>
        <strain evidence="3">DSM 14469</strain>
    </source>
</reference>
<feature type="domain" description="MGS-like" evidence="2">
    <location>
        <begin position="1"/>
        <end position="130"/>
    </location>
</feature>
<dbReference type="EMBL" id="ACCL02000008">
    <property type="protein sequence ID" value="EET61056.1"/>
    <property type="molecule type" value="Genomic_DNA"/>
</dbReference>
<dbReference type="InterPro" id="IPR004363">
    <property type="entry name" value="Methylgl_synth"/>
</dbReference>
<sequence>MNIGVIAHNSKKSLMENFCLAYKRILSKHELYATGITGRRIEEVTKLKVHKFLPGSVGGDKQFTEMIERNSMDMVIFFYNPIIQDPRQADIERITRCCDKYNIPIATNIATAESLILGLDHGDLEWRSII</sequence>
<dbReference type="SMART" id="SM00851">
    <property type="entry name" value="MGS"/>
    <property type="match status" value="1"/>
</dbReference>
<evidence type="ECO:0000313" key="3">
    <source>
        <dbReference type="EMBL" id="EET61056.1"/>
    </source>
</evidence>
<comment type="similarity">
    <text evidence="1">Belongs to the methylglyoxal synthase family.</text>
</comment>
<dbReference type="EC" id="4.2.3.3" evidence="1"/>
<dbReference type="SUPFAM" id="SSF52335">
    <property type="entry name" value="Methylglyoxal synthase-like"/>
    <property type="match status" value="1"/>
</dbReference>
<dbReference type="PANTHER" id="PTHR30492">
    <property type="entry name" value="METHYLGLYOXAL SYNTHASE"/>
    <property type="match status" value="1"/>
</dbReference>
<evidence type="ECO:0000313" key="4">
    <source>
        <dbReference type="Proteomes" id="UP000005561"/>
    </source>
</evidence>
<dbReference type="RefSeq" id="WP_006861916.1">
    <property type="nucleotide sequence ID" value="NZ_ACCL02000008.1"/>
</dbReference>
<feature type="active site" description="Proton donor/acceptor" evidence="1">
    <location>
        <position position="60"/>
    </location>
</feature>
<comment type="function">
    <text evidence="1">Catalyzes the formation of methylglyoxal from dihydroxyacetone phosphate.</text>
</comment>
<dbReference type="InterPro" id="IPR036914">
    <property type="entry name" value="MGS-like_dom_sf"/>
</dbReference>
<accession>C6LES3</accession>
<keyword evidence="1 3" id="KW-0456">Lyase</keyword>
<evidence type="ECO:0000259" key="2">
    <source>
        <dbReference type="PROSITE" id="PS51855"/>
    </source>
</evidence>
<dbReference type="STRING" id="168384.SAMN05660368_00271"/>
<dbReference type="Pfam" id="PF02142">
    <property type="entry name" value="MGS"/>
    <property type="match status" value="1"/>
</dbReference>
<keyword evidence="4" id="KW-1185">Reference proteome</keyword>
<dbReference type="NCBIfam" id="NF003559">
    <property type="entry name" value="PRK05234.1"/>
    <property type="match status" value="1"/>
</dbReference>
<feature type="binding site" evidence="1">
    <location>
        <position position="8"/>
    </location>
    <ligand>
        <name>substrate</name>
    </ligand>
</feature>
<dbReference type="PROSITE" id="PS51855">
    <property type="entry name" value="MGS"/>
    <property type="match status" value="1"/>
</dbReference>
<dbReference type="Proteomes" id="UP000005561">
    <property type="component" value="Unassembled WGS sequence"/>
</dbReference>
<protein>
    <recommendedName>
        <fullName evidence="1">Methylglyoxal synthase</fullName>
        <shortName evidence="1">MGS</shortName>
        <ecNumber evidence="1">4.2.3.3</ecNumber>
    </recommendedName>
</protein>
<comment type="catalytic activity">
    <reaction evidence="1">
        <text>dihydroxyacetone phosphate = methylglyoxal + phosphate</text>
        <dbReference type="Rhea" id="RHEA:17937"/>
        <dbReference type="ChEBI" id="CHEBI:17158"/>
        <dbReference type="ChEBI" id="CHEBI:43474"/>
        <dbReference type="ChEBI" id="CHEBI:57642"/>
        <dbReference type="EC" id="4.2.3.3"/>
    </reaction>
</comment>
<dbReference type="InterPro" id="IPR011607">
    <property type="entry name" value="MGS-like_dom"/>
</dbReference>
<organism evidence="3 4">
    <name type="scientific">Marvinbryantia formatexigens DSM 14469</name>
    <dbReference type="NCBI Taxonomy" id="478749"/>
    <lineage>
        <taxon>Bacteria</taxon>
        <taxon>Bacillati</taxon>
        <taxon>Bacillota</taxon>
        <taxon>Clostridia</taxon>
        <taxon>Lachnospirales</taxon>
        <taxon>Lachnospiraceae</taxon>
        <taxon>Marvinbryantia</taxon>
    </lineage>
</organism>
<dbReference type="AlphaFoldDB" id="C6LES3"/>
<dbReference type="GO" id="GO:0005829">
    <property type="term" value="C:cytosol"/>
    <property type="evidence" value="ECO:0007669"/>
    <property type="project" value="TreeGrafter"/>
</dbReference>
<gene>
    <name evidence="1 3" type="primary">mgsA</name>
    <name evidence="3" type="ORF">BRYFOR_07124</name>
</gene>
<proteinExistence type="inferred from homology"/>
<comment type="caution">
    <text evidence="1">Lacks conserved residue(s) required for the propagation of feature annotation.</text>
</comment>
<name>C6LES3_9FIRM</name>
<dbReference type="HAMAP" id="MF_00549">
    <property type="entry name" value="Methylglyoxal_synth"/>
    <property type="match status" value="1"/>
</dbReference>
<evidence type="ECO:0000256" key="1">
    <source>
        <dbReference type="HAMAP-Rule" id="MF_00549"/>
    </source>
</evidence>
<dbReference type="GO" id="GO:0019242">
    <property type="term" value="P:methylglyoxal biosynthetic process"/>
    <property type="evidence" value="ECO:0007669"/>
    <property type="project" value="UniProtKB-UniRule"/>
</dbReference>
<comment type="caution">
    <text evidence="3">The sequence shown here is derived from an EMBL/GenBank/DDBJ whole genome shotgun (WGS) entry which is preliminary data.</text>
</comment>
<dbReference type="eggNOG" id="COG1803">
    <property type="taxonomic scope" value="Bacteria"/>
</dbReference>
<dbReference type="OrthoDB" id="9787147at2"/>
<dbReference type="GO" id="GO:0008929">
    <property type="term" value="F:methylglyoxal synthase activity"/>
    <property type="evidence" value="ECO:0007669"/>
    <property type="project" value="UniProtKB-UniRule"/>
</dbReference>
<feature type="binding site" evidence="1">
    <location>
        <position position="12"/>
    </location>
    <ligand>
        <name>substrate</name>
    </ligand>
</feature>
<dbReference type="PANTHER" id="PTHR30492:SF0">
    <property type="entry name" value="METHYLGLYOXAL SYNTHASE"/>
    <property type="match status" value="1"/>
</dbReference>
<dbReference type="Gene3D" id="3.40.50.1380">
    <property type="entry name" value="Methylglyoxal synthase-like domain"/>
    <property type="match status" value="1"/>
</dbReference>